<organism evidence="8 9">
    <name type="scientific">Streptomyces europaeiscabiei</name>
    <dbReference type="NCBI Taxonomy" id="146819"/>
    <lineage>
        <taxon>Bacteria</taxon>
        <taxon>Bacillati</taxon>
        <taxon>Actinomycetota</taxon>
        <taxon>Actinomycetes</taxon>
        <taxon>Kitasatosporales</taxon>
        <taxon>Streptomycetaceae</taxon>
        <taxon>Streptomyces</taxon>
    </lineage>
</organism>
<dbReference type="SUPFAM" id="SSF54862">
    <property type="entry name" value="4Fe-4S ferredoxins"/>
    <property type="match status" value="1"/>
</dbReference>
<evidence type="ECO:0000256" key="5">
    <source>
        <dbReference type="ARBA" id="ARBA00023004"/>
    </source>
</evidence>
<dbReference type="Gene3D" id="3.30.70.20">
    <property type="match status" value="1"/>
</dbReference>
<keyword evidence="4" id="KW-0249">Electron transport</keyword>
<comment type="caution">
    <text evidence="8">The sequence shown here is derived from an EMBL/GenBank/DDBJ whole genome shotgun (WGS) entry which is preliminary data.</text>
</comment>
<keyword evidence="2" id="KW-0813">Transport</keyword>
<evidence type="ECO:0000256" key="6">
    <source>
        <dbReference type="ARBA" id="ARBA00023014"/>
    </source>
</evidence>
<dbReference type="EMBL" id="JARAYU010000033">
    <property type="protein sequence ID" value="MDX3706741.1"/>
    <property type="molecule type" value="Genomic_DNA"/>
</dbReference>
<keyword evidence="6" id="KW-0411">Iron-sulfur</keyword>
<gene>
    <name evidence="8" type="ORF">PV662_45125</name>
</gene>
<evidence type="ECO:0000256" key="3">
    <source>
        <dbReference type="ARBA" id="ARBA00022723"/>
    </source>
</evidence>
<keyword evidence="3" id="KW-0479">Metal-binding</keyword>
<name>A0ABU4NUX7_9ACTN</name>
<comment type="cofactor">
    <cofactor evidence="1">
        <name>[3Fe-4S] cluster</name>
        <dbReference type="ChEBI" id="CHEBI:21137"/>
    </cofactor>
</comment>
<sequence length="65" mass="6534">MKIIADAGRCIGAGQCVMAADSVFDQDPATGEVRLLVAKVPADEVDAVLDAVSTCPTGALATAED</sequence>
<dbReference type="Pfam" id="PF13370">
    <property type="entry name" value="Fer4_13"/>
    <property type="match status" value="1"/>
</dbReference>
<evidence type="ECO:0000256" key="1">
    <source>
        <dbReference type="ARBA" id="ARBA00001927"/>
    </source>
</evidence>
<dbReference type="InterPro" id="IPR051269">
    <property type="entry name" value="Fe-S_cluster_ET"/>
</dbReference>
<protein>
    <submittedName>
        <fullName evidence="8">Ferredoxin</fullName>
    </submittedName>
</protein>
<keyword evidence="9" id="KW-1185">Reference proteome</keyword>
<evidence type="ECO:0000256" key="4">
    <source>
        <dbReference type="ARBA" id="ARBA00022982"/>
    </source>
</evidence>
<keyword evidence="5" id="KW-0408">Iron</keyword>
<dbReference type="RefSeq" id="WP_046704856.1">
    <property type="nucleotide sequence ID" value="NZ_JARAUR010000047.1"/>
</dbReference>
<evidence type="ECO:0000313" key="9">
    <source>
        <dbReference type="Proteomes" id="UP001271274"/>
    </source>
</evidence>
<evidence type="ECO:0000256" key="2">
    <source>
        <dbReference type="ARBA" id="ARBA00022448"/>
    </source>
</evidence>
<dbReference type="Proteomes" id="UP001271274">
    <property type="component" value="Unassembled WGS sequence"/>
</dbReference>
<accession>A0ABU4NUX7</accession>
<evidence type="ECO:0000256" key="7">
    <source>
        <dbReference type="ARBA" id="ARBA00023291"/>
    </source>
</evidence>
<evidence type="ECO:0000313" key="8">
    <source>
        <dbReference type="EMBL" id="MDX3706741.1"/>
    </source>
</evidence>
<dbReference type="PANTHER" id="PTHR36923:SF3">
    <property type="entry name" value="FERREDOXIN"/>
    <property type="match status" value="1"/>
</dbReference>
<dbReference type="PANTHER" id="PTHR36923">
    <property type="entry name" value="FERREDOXIN"/>
    <property type="match status" value="1"/>
</dbReference>
<reference evidence="8 9" key="1">
    <citation type="journal article" date="2023" name="Microb. Genom.">
        <title>Mesoterricola silvestris gen. nov., sp. nov., Mesoterricola sediminis sp. nov., Geothrix oryzae sp. nov., Geothrix edaphica sp. nov., Geothrix rubra sp. nov., and Geothrix limicola sp. nov., six novel members of Acidobacteriota isolated from soils.</title>
        <authorList>
            <person name="Weisberg A.J."/>
            <person name="Pearce E."/>
            <person name="Kramer C.G."/>
            <person name="Chang J.H."/>
            <person name="Clarke C.R."/>
        </authorList>
    </citation>
    <scope>NUCLEOTIDE SEQUENCE [LARGE SCALE GENOMIC DNA]</scope>
    <source>
        <strain evidence="8 9">ID09-01A</strain>
    </source>
</reference>
<keyword evidence="7" id="KW-0003">3Fe-4S</keyword>
<proteinExistence type="predicted"/>